<dbReference type="PANTHER" id="PTHR37299:SF1">
    <property type="entry name" value="STAGE 0 SPORULATION PROTEIN A HOMOLOG"/>
    <property type="match status" value="1"/>
</dbReference>
<gene>
    <name evidence="3" type="ORF">IC229_28765</name>
</gene>
<dbReference type="SMART" id="SM00850">
    <property type="entry name" value="LytTR"/>
    <property type="match status" value="1"/>
</dbReference>
<evidence type="ECO:0000256" key="1">
    <source>
        <dbReference type="PROSITE-ProRule" id="PRU00169"/>
    </source>
</evidence>
<dbReference type="Pfam" id="PF04397">
    <property type="entry name" value="LytTR"/>
    <property type="match status" value="1"/>
</dbReference>
<dbReference type="InterPro" id="IPR007492">
    <property type="entry name" value="LytTR_DNA-bd_dom"/>
</dbReference>
<keyword evidence="4" id="KW-1185">Reference proteome</keyword>
<sequence length="249" mass="28863">MKQIQTIIIDDDESDITHLVGFIKDTPQLKLQNTFINPLQALMNLNNVDLIFLDIKMKPISGLEILEALNQSAYSHIKVVMTTTGSEYGVYGWEHDAVADFLLKPYDYVRFMRSVHKVINSFNYVQQRPLKNYELVTIKVLEDGAYKEYPLSQLEIIYVEAKGSNVEIFTTKRLNPFRVHQSLISFQGKLSNELFVQVHRSFIANMKYIDGLQKSRKILTLSNRQEIPMGEMYADKAKECVMQYKKDHS</sequence>
<proteinExistence type="predicted"/>
<dbReference type="InterPro" id="IPR011006">
    <property type="entry name" value="CheY-like_superfamily"/>
</dbReference>
<evidence type="ECO:0000259" key="2">
    <source>
        <dbReference type="PROSITE" id="PS50110"/>
    </source>
</evidence>
<dbReference type="AlphaFoldDB" id="A0A926Y146"/>
<dbReference type="Gene3D" id="3.40.50.2300">
    <property type="match status" value="1"/>
</dbReference>
<reference evidence="3" key="1">
    <citation type="submission" date="2020-09" db="EMBL/GenBank/DDBJ databases">
        <authorList>
            <person name="Kim M.K."/>
        </authorList>
    </citation>
    <scope>NUCLEOTIDE SEQUENCE</scope>
    <source>
        <strain evidence="3">BT702</strain>
    </source>
</reference>
<dbReference type="PANTHER" id="PTHR37299">
    <property type="entry name" value="TRANSCRIPTIONAL REGULATOR-RELATED"/>
    <property type="match status" value="1"/>
</dbReference>
<evidence type="ECO:0000313" key="3">
    <source>
        <dbReference type="EMBL" id="MBD2704663.1"/>
    </source>
</evidence>
<dbReference type="Gene3D" id="2.40.50.1020">
    <property type="entry name" value="LytTr DNA-binding domain"/>
    <property type="match status" value="1"/>
</dbReference>
<dbReference type="Pfam" id="PF00072">
    <property type="entry name" value="Response_reg"/>
    <property type="match status" value="1"/>
</dbReference>
<dbReference type="GO" id="GO:0000156">
    <property type="term" value="F:phosphorelay response regulator activity"/>
    <property type="evidence" value="ECO:0007669"/>
    <property type="project" value="InterPro"/>
</dbReference>
<dbReference type="InterPro" id="IPR001789">
    <property type="entry name" value="Sig_transdc_resp-reg_receiver"/>
</dbReference>
<dbReference type="EMBL" id="JACWZY010000035">
    <property type="protein sequence ID" value="MBD2704663.1"/>
    <property type="molecule type" value="Genomic_DNA"/>
</dbReference>
<evidence type="ECO:0000313" key="4">
    <source>
        <dbReference type="Proteomes" id="UP000598820"/>
    </source>
</evidence>
<dbReference type="GO" id="GO:0003677">
    <property type="term" value="F:DNA binding"/>
    <property type="evidence" value="ECO:0007669"/>
    <property type="project" value="InterPro"/>
</dbReference>
<feature type="domain" description="Response regulatory" evidence="2">
    <location>
        <begin position="5"/>
        <end position="119"/>
    </location>
</feature>
<dbReference type="Proteomes" id="UP000598820">
    <property type="component" value="Unassembled WGS sequence"/>
</dbReference>
<organism evidence="3 4">
    <name type="scientific">Spirosoma profusum</name>
    <dbReference type="NCBI Taxonomy" id="2771354"/>
    <lineage>
        <taxon>Bacteria</taxon>
        <taxon>Pseudomonadati</taxon>
        <taxon>Bacteroidota</taxon>
        <taxon>Cytophagia</taxon>
        <taxon>Cytophagales</taxon>
        <taxon>Cytophagaceae</taxon>
        <taxon>Spirosoma</taxon>
    </lineage>
</organism>
<feature type="modified residue" description="4-aspartylphosphate" evidence="1">
    <location>
        <position position="54"/>
    </location>
</feature>
<accession>A0A926Y146</accession>
<dbReference type="RefSeq" id="WP_190891420.1">
    <property type="nucleotide sequence ID" value="NZ_JACWZY010000035.1"/>
</dbReference>
<dbReference type="SMART" id="SM00448">
    <property type="entry name" value="REC"/>
    <property type="match status" value="1"/>
</dbReference>
<dbReference type="SUPFAM" id="SSF52172">
    <property type="entry name" value="CheY-like"/>
    <property type="match status" value="1"/>
</dbReference>
<comment type="caution">
    <text evidence="3">The sequence shown here is derived from an EMBL/GenBank/DDBJ whole genome shotgun (WGS) entry which is preliminary data.</text>
</comment>
<protein>
    <submittedName>
        <fullName evidence="3">Response regulator transcription factor</fullName>
    </submittedName>
</protein>
<keyword evidence="1" id="KW-0597">Phosphoprotein</keyword>
<dbReference type="PROSITE" id="PS50110">
    <property type="entry name" value="RESPONSE_REGULATORY"/>
    <property type="match status" value="1"/>
</dbReference>
<dbReference type="InterPro" id="IPR046947">
    <property type="entry name" value="LytR-like"/>
</dbReference>
<name>A0A926Y146_9BACT</name>